<reference evidence="2 3" key="1">
    <citation type="submission" date="2018-07" db="EMBL/GenBank/DDBJ databases">
        <title>New species, Clostridium PI-S10-A1B.</title>
        <authorList>
            <person name="Krishna G."/>
            <person name="Summeta K."/>
            <person name="Shikha S."/>
            <person name="Prabhu P.B."/>
            <person name="Suresh K."/>
        </authorList>
    </citation>
    <scope>NUCLEOTIDE SEQUENCE [LARGE SCALE GENOMIC DNA]</scope>
    <source>
        <strain evidence="2 3">PI-S10-A1B</strain>
    </source>
</reference>
<keyword evidence="1" id="KW-1133">Transmembrane helix</keyword>
<organism evidence="2 3">
    <name type="scientific">Lacrimispora amygdalina</name>
    <dbReference type="NCBI Taxonomy" id="253257"/>
    <lineage>
        <taxon>Bacteria</taxon>
        <taxon>Bacillati</taxon>
        <taxon>Bacillota</taxon>
        <taxon>Clostridia</taxon>
        <taxon>Lachnospirales</taxon>
        <taxon>Lachnospiraceae</taxon>
        <taxon>Lacrimispora</taxon>
    </lineage>
</organism>
<keyword evidence="1" id="KW-0472">Membrane</keyword>
<sequence length="98" mass="10730">MEKKKFQKLSIAALIISVLPLATFIPILFKFTLSGGIQGIWSAANMVFVLLGLCLSIVCVRNSESRSAVNIIAMIISILWVLMVAGFIALAFLLNFQQ</sequence>
<evidence type="ECO:0000313" key="2">
    <source>
        <dbReference type="EMBL" id="RFZ77290.1"/>
    </source>
</evidence>
<accession>A0A3E2N8Q0</accession>
<dbReference type="RefSeq" id="WP_117418560.1">
    <property type="nucleotide sequence ID" value="NZ_QOHO01000064.1"/>
</dbReference>
<dbReference type="AlphaFoldDB" id="A0A3E2N8Q0"/>
<gene>
    <name evidence="2" type="ORF">DS742_19040</name>
</gene>
<evidence type="ECO:0000256" key="1">
    <source>
        <dbReference type="SAM" id="Phobius"/>
    </source>
</evidence>
<proteinExistence type="predicted"/>
<feature type="transmembrane region" description="Helical" evidence="1">
    <location>
        <begin position="12"/>
        <end position="33"/>
    </location>
</feature>
<protein>
    <submittedName>
        <fullName evidence="2">Uncharacterized protein</fullName>
    </submittedName>
</protein>
<keyword evidence="1" id="KW-0812">Transmembrane</keyword>
<feature type="transmembrane region" description="Helical" evidence="1">
    <location>
        <begin position="72"/>
        <end position="94"/>
    </location>
</feature>
<dbReference type="EMBL" id="QOHO01000064">
    <property type="protein sequence ID" value="RFZ77290.1"/>
    <property type="molecule type" value="Genomic_DNA"/>
</dbReference>
<name>A0A3E2N8Q0_9FIRM</name>
<dbReference type="OrthoDB" id="1912043at2"/>
<dbReference type="Proteomes" id="UP000260680">
    <property type="component" value="Unassembled WGS sequence"/>
</dbReference>
<comment type="caution">
    <text evidence="2">The sequence shown here is derived from an EMBL/GenBank/DDBJ whole genome shotgun (WGS) entry which is preliminary data.</text>
</comment>
<evidence type="ECO:0000313" key="3">
    <source>
        <dbReference type="Proteomes" id="UP000260680"/>
    </source>
</evidence>
<feature type="transmembrane region" description="Helical" evidence="1">
    <location>
        <begin position="39"/>
        <end position="60"/>
    </location>
</feature>